<dbReference type="InterPro" id="IPR010093">
    <property type="entry name" value="SinI_DNA-bd"/>
</dbReference>
<dbReference type="InterPro" id="IPR024370">
    <property type="entry name" value="PBP_domain"/>
</dbReference>
<evidence type="ECO:0000313" key="3">
    <source>
        <dbReference type="EMBL" id="SEM74334.1"/>
    </source>
</evidence>
<dbReference type="GO" id="GO:0003677">
    <property type="term" value="F:DNA binding"/>
    <property type="evidence" value="ECO:0007669"/>
    <property type="project" value="InterPro"/>
</dbReference>
<protein>
    <submittedName>
        <fullName evidence="3">DNA binding domain-containing protein, excisionase family</fullName>
    </submittedName>
</protein>
<gene>
    <name evidence="3" type="ORF">SAMN04489760_14110</name>
</gene>
<evidence type="ECO:0000259" key="2">
    <source>
        <dbReference type="Pfam" id="PF12728"/>
    </source>
</evidence>
<dbReference type="PANTHER" id="PTHR38431">
    <property type="entry name" value="BLL2305 PROTEIN"/>
    <property type="match status" value="1"/>
</dbReference>
<dbReference type="PANTHER" id="PTHR38431:SF1">
    <property type="entry name" value="BLL2305 PROTEIN"/>
    <property type="match status" value="1"/>
</dbReference>
<dbReference type="Pfam" id="PF12728">
    <property type="entry name" value="HTH_17"/>
    <property type="match status" value="1"/>
</dbReference>
<keyword evidence="4" id="KW-1185">Reference proteome</keyword>
<dbReference type="Pfam" id="PF12727">
    <property type="entry name" value="PBP_like"/>
    <property type="match status" value="1"/>
</dbReference>
<name>A0A1H8AWL4_9BACT</name>
<reference evidence="3 4" key="1">
    <citation type="submission" date="2016-10" db="EMBL/GenBank/DDBJ databases">
        <authorList>
            <person name="de Groot N.N."/>
        </authorList>
    </citation>
    <scope>NUCLEOTIDE SEQUENCE [LARGE SCALE GENOMIC DNA]</scope>
    <source>
        <strain evidence="3 4">DSM 8423</strain>
    </source>
</reference>
<dbReference type="Proteomes" id="UP000198744">
    <property type="component" value="Unassembled WGS sequence"/>
</dbReference>
<evidence type="ECO:0000259" key="1">
    <source>
        <dbReference type="Pfam" id="PF12727"/>
    </source>
</evidence>
<dbReference type="SUPFAM" id="SSF53850">
    <property type="entry name" value="Periplasmic binding protein-like II"/>
    <property type="match status" value="1"/>
</dbReference>
<dbReference type="OrthoDB" id="9804758at2"/>
<dbReference type="EMBL" id="FOBS01000041">
    <property type="protein sequence ID" value="SEM74334.1"/>
    <property type="molecule type" value="Genomic_DNA"/>
</dbReference>
<dbReference type="InterPro" id="IPR041657">
    <property type="entry name" value="HTH_17"/>
</dbReference>
<dbReference type="SUPFAM" id="SSF46955">
    <property type="entry name" value="Putative DNA-binding domain"/>
    <property type="match status" value="1"/>
</dbReference>
<proteinExistence type="predicted"/>
<dbReference type="AlphaFoldDB" id="A0A1H8AWL4"/>
<feature type="domain" description="Helix-turn-helix" evidence="2">
    <location>
        <begin position="10"/>
        <end position="59"/>
    </location>
</feature>
<dbReference type="InterPro" id="IPR009061">
    <property type="entry name" value="DNA-bd_dom_put_sf"/>
</dbReference>
<dbReference type="NCBIfam" id="TIGR01764">
    <property type="entry name" value="excise"/>
    <property type="match status" value="1"/>
</dbReference>
<dbReference type="STRING" id="43775.SAMN04489760_14110"/>
<accession>A0A1H8AWL4</accession>
<evidence type="ECO:0000313" key="4">
    <source>
        <dbReference type="Proteomes" id="UP000198744"/>
    </source>
</evidence>
<feature type="domain" description="PBP" evidence="1">
    <location>
        <begin position="94"/>
        <end position="282"/>
    </location>
</feature>
<organism evidence="3 4">
    <name type="scientific">Syntrophus gentianae</name>
    <dbReference type="NCBI Taxonomy" id="43775"/>
    <lineage>
        <taxon>Bacteria</taxon>
        <taxon>Pseudomonadati</taxon>
        <taxon>Thermodesulfobacteriota</taxon>
        <taxon>Syntrophia</taxon>
        <taxon>Syntrophales</taxon>
        <taxon>Syntrophaceae</taxon>
        <taxon>Syntrophus</taxon>
    </lineage>
</organism>
<sequence>MVAPIMSNTLMNTKEVAEYLDINEKQVYALIKSGRIPATRVTGKWLFPKDLIDEWLLENARTGLSEARKRSRKMGGALLAAGSNDPMLDILQATLRKEHPEFYIFSASTGSRDGLLALNAGYTDIAWTHLWDPKNDSYNIPYLAQYMPDRKGVVVNLFHRELGFLTARGNPLGIQGFDDLTREGLRFINRQPGAGTRVLLDIHLDRIGADISLISGYKEEVCTHLEVGLAVLSGKSDVGIASVAIANFLGLDFVPITRERFDMVLDQDIFFEKAVQALMDVLHDPSFRQRVEGMSRYDFSDSGRILYSTT</sequence>